<keyword evidence="3" id="KW-1185">Reference proteome</keyword>
<evidence type="ECO:0000259" key="1">
    <source>
        <dbReference type="Pfam" id="PF00144"/>
    </source>
</evidence>
<dbReference type="SUPFAM" id="SSF56601">
    <property type="entry name" value="beta-lactamase/transpeptidase-like"/>
    <property type="match status" value="1"/>
</dbReference>
<dbReference type="InterPro" id="IPR050789">
    <property type="entry name" value="Diverse_Enzym_Activities"/>
</dbReference>
<dbReference type="Gene3D" id="3.40.710.10">
    <property type="entry name" value="DD-peptidase/beta-lactamase superfamily"/>
    <property type="match status" value="1"/>
</dbReference>
<evidence type="ECO:0000313" key="2">
    <source>
        <dbReference type="EMBL" id="MBB4155540.1"/>
    </source>
</evidence>
<proteinExistence type="predicted"/>
<protein>
    <submittedName>
        <fullName evidence="2">CubicO group peptidase (Beta-lactamase class C family)</fullName>
    </submittedName>
</protein>
<dbReference type="PANTHER" id="PTHR43283">
    <property type="entry name" value="BETA-LACTAMASE-RELATED"/>
    <property type="match status" value="1"/>
</dbReference>
<reference evidence="2 3" key="1">
    <citation type="submission" date="2020-08" db="EMBL/GenBank/DDBJ databases">
        <title>Genomic Encyclopedia of Type Strains, Phase IV (KMG-IV): sequencing the most valuable type-strain genomes for metagenomic binning, comparative biology and taxonomic classification.</title>
        <authorList>
            <person name="Goeker M."/>
        </authorList>
    </citation>
    <scope>NUCLEOTIDE SEQUENCE [LARGE SCALE GENOMIC DNA]</scope>
    <source>
        <strain evidence="2 3">YC6723</strain>
    </source>
</reference>
<dbReference type="Pfam" id="PF00144">
    <property type="entry name" value="Beta-lactamase"/>
    <property type="match status" value="1"/>
</dbReference>
<dbReference type="InterPro" id="IPR012338">
    <property type="entry name" value="Beta-lactam/transpept-like"/>
</dbReference>
<comment type="caution">
    <text evidence="2">The sequence shown here is derived from an EMBL/GenBank/DDBJ whole genome shotgun (WGS) entry which is preliminary data.</text>
</comment>
<dbReference type="AlphaFoldDB" id="A0A840FC03"/>
<dbReference type="EMBL" id="JACIEV010000014">
    <property type="protein sequence ID" value="MBB4155540.1"/>
    <property type="molecule type" value="Genomic_DNA"/>
</dbReference>
<evidence type="ECO:0000313" key="3">
    <source>
        <dbReference type="Proteomes" id="UP000529795"/>
    </source>
</evidence>
<dbReference type="InterPro" id="IPR001466">
    <property type="entry name" value="Beta-lactam-related"/>
</dbReference>
<name>A0A840FC03_9SPHN</name>
<sequence length="525" mass="56188">MKLLHRIDAKRSRLRAALIAAPIGVLVAAATASVISLDSSTGTSGDVPVVSGGAAAATTSLASALPVLGGSGGPSDCAMTRTGEYQRSDPAAVGLDPQRLAEALNYASANGSFTIKVFRHGCLVGEGLRDALFERAPADNWGQTKTVVALLTGIAADKGWVDLDAPIGTYLQPNLGDAPHRAVTLRQLLWASSGAEVNQVRGLNFFGDVSRVRDWFAQPITRAPGTYYFYDQTATSVIVYVIEKAMARAGKPMDYQDFAQSYLFDNLGIPKSAYFWQRDRSGTTSGYSQLFMRPLEFGRFGELILRNGSFQGRQVISTGYMGQFATQAPTNCGYTFLTFTNACRAGQTRVNVGVPTRIERDGRPWIASAPANMLFTDGVGVRLWVIPELDMVITRSGEQEFDAAPAISSLDVDNVVPGRPGAKGTHDFFRLLMAAVTDMPATVRATILNSGPYDQPPEVSGLDLIQYINQPTAPIESYSGFLLPGQCDPFGCADENNDGLSKLVLDAPRTLPGIVGLKQRPDGGL</sequence>
<accession>A0A840FC03</accession>
<gene>
    <name evidence="2" type="ORF">GGQ80_003465</name>
</gene>
<dbReference type="Proteomes" id="UP000529795">
    <property type="component" value="Unassembled WGS sequence"/>
</dbReference>
<dbReference type="RefSeq" id="WP_183987141.1">
    <property type="nucleotide sequence ID" value="NZ_JACIEV010000014.1"/>
</dbReference>
<organism evidence="2 3">
    <name type="scientific">Sphingomonas jinjuensis</name>
    <dbReference type="NCBI Taxonomy" id="535907"/>
    <lineage>
        <taxon>Bacteria</taxon>
        <taxon>Pseudomonadati</taxon>
        <taxon>Pseudomonadota</taxon>
        <taxon>Alphaproteobacteria</taxon>
        <taxon>Sphingomonadales</taxon>
        <taxon>Sphingomonadaceae</taxon>
        <taxon>Sphingomonas</taxon>
    </lineage>
</organism>
<dbReference type="PANTHER" id="PTHR43283:SF7">
    <property type="entry name" value="BETA-LACTAMASE-RELATED DOMAIN-CONTAINING PROTEIN"/>
    <property type="match status" value="1"/>
</dbReference>
<feature type="domain" description="Beta-lactamase-related" evidence="1">
    <location>
        <begin position="144"/>
        <end position="276"/>
    </location>
</feature>